<dbReference type="Proteomes" id="UP000278981">
    <property type="component" value="Unassembled WGS sequence"/>
</dbReference>
<protein>
    <submittedName>
        <fullName evidence="2">Uncharacterized protein</fullName>
    </submittedName>
</protein>
<sequence>MSDYPSEWDYYDQSGNYRDAYSSQNMQPTSNSAGYDQSQEVGQQPNLGGAAYGQGDVIYADRMSLEQPAQSYGGYSASGSQDYSQYAAVPPANLEKYYPPDRAQSLYSPTDGRTNDDFYPNLGKNYRLMGEGNSPASPVEERPGMDLHDQNYSYYRGLEAGLLAALEGKPVSIVSTGDGKLGVVADSQPGSYQSSVQGADSNASVMGLAPSDQYQISESPDRRSQDQSSVLRIDATGRKHWATWDQAAMLGVAVGNTAEALARAFVAPAAVVAAVATANAPDVVNGLWTARNELAKLQNGERPNWDRALSGFSKAITFGAAAGVPAQVYRAYEPDAGDSNQVVFNRTAMRWAALPAGISAAGAFASLVFDKRARAQEERESRSNQHRGVAGLESQRVEGRDRGQEDSPSGHRKKGKGKPKAAAPGGS</sequence>
<organism evidence="2 3">
    <name type="scientific">Micromonospora ureilytica</name>
    <dbReference type="NCBI Taxonomy" id="709868"/>
    <lineage>
        <taxon>Bacteria</taxon>
        <taxon>Bacillati</taxon>
        <taxon>Actinomycetota</taxon>
        <taxon>Actinomycetes</taxon>
        <taxon>Micromonosporales</taxon>
        <taxon>Micromonosporaceae</taxon>
        <taxon>Micromonospora</taxon>
    </lineage>
</organism>
<evidence type="ECO:0000313" key="3">
    <source>
        <dbReference type="Proteomes" id="UP000278981"/>
    </source>
</evidence>
<accession>A0A3N9XZ02</accession>
<reference evidence="2 3" key="1">
    <citation type="submission" date="2018-04" db="EMBL/GenBank/DDBJ databases">
        <title>Micromonosporas from Atacama Desert.</title>
        <authorList>
            <person name="Carro L."/>
            <person name="Klenk H.-P."/>
            <person name="Goodfellow M."/>
        </authorList>
    </citation>
    <scope>NUCLEOTIDE SEQUENCE [LARGE SCALE GENOMIC DNA]</scope>
    <source>
        <strain evidence="2 3">LB19</strain>
    </source>
</reference>
<evidence type="ECO:0000256" key="1">
    <source>
        <dbReference type="SAM" id="MobiDB-lite"/>
    </source>
</evidence>
<proteinExistence type="predicted"/>
<evidence type="ECO:0000313" key="2">
    <source>
        <dbReference type="EMBL" id="RQX18285.1"/>
    </source>
</evidence>
<feature type="compositionally biased region" description="Basic and acidic residues" evidence="1">
    <location>
        <begin position="395"/>
        <end position="409"/>
    </location>
</feature>
<dbReference type="RefSeq" id="WP_124817784.1">
    <property type="nucleotide sequence ID" value="NZ_QDGB01000197.1"/>
</dbReference>
<dbReference type="AlphaFoldDB" id="A0A3N9XZ02"/>
<feature type="compositionally biased region" description="Polar residues" evidence="1">
    <location>
        <begin position="13"/>
        <end position="46"/>
    </location>
</feature>
<comment type="caution">
    <text evidence="2">The sequence shown here is derived from an EMBL/GenBank/DDBJ whole genome shotgun (WGS) entry which is preliminary data.</text>
</comment>
<gene>
    <name evidence="2" type="ORF">DDE19_08320</name>
</gene>
<feature type="region of interest" description="Disordered" evidence="1">
    <location>
        <begin position="376"/>
        <end position="427"/>
    </location>
</feature>
<feature type="region of interest" description="Disordered" evidence="1">
    <location>
        <begin position="1"/>
        <end position="52"/>
    </location>
</feature>
<dbReference type="EMBL" id="QDGB01000197">
    <property type="protein sequence ID" value="RQX18285.1"/>
    <property type="molecule type" value="Genomic_DNA"/>
</dbReference>
<feature type="compositionally biased region" description="Basic residues" evidence="1">
    <location>
        <begin position="410"/>
        <end position="419"/>
    </location>
</feature>
<name>A0A3N9XZ02_9ACTN</name>